<sequence length="112" mass="12529">MISVSSSEGLIFTAVIASAIATYLTRAVPFWLFKKDKKRGGWLLGVERYMGLMIMVLLIFYALKDTKFDVYPYGLSEIAGVLAAVLFHIKFNNALLSIVVSTAIYIVFIRNL</sequence>
<feature type="transmembrane region" description="Helical" evidence="1">
    <location>
        <begin position="12"/>
        <end position="33"/>
    </location>
</feature>
<dbReference type="EMBL" id="JAGSSW010000003">
    <property type="protein sequence ID" value="MBR8463701.1"/>
    <property type="molecule type" value="Genomic_DNA"/>
</dbReference>
<feature type="transmembrane region" description="Helical" evidence="1">
    <location>
        <begin position="45"/>
        <end position="64"/>
    </location>
</feature>
<name>A0ABS5HHF1_9BACT</name>
<organism evidence="2 3">
    <name type="scientific">Campylobacter anatolicus</name>
    <dbReference type="NCBI Taxonomy" id="2829105"/>
    <lineage>
        <taxon>Bacteria</taxon>
        <taxon>Pseudomonadati</taxon>
        <taxon>Campylobacterota</taxon>
        <taxon>Epsilonproteobacteria</taxon>
        <taxon>Campylobacterales</taxon>
        <taxon>Campylobacteraceae</taxon>
        <taxon>Campylobacter</taxon>
    </lineage>
</organism>
<dbReference type="Proteomes" id="UP000682951">
    <property type="component" value="Unassembled WGS sequence"/>
</dbReference>
<comment type="caution">
    <text evidence="2">The sequence shown here is derived from an EMBL/GenBank/DDBJ whole genome shotgun (WGS) entry which is preliminary data.</text>
</comment>
<reference evidence="2 3" key="1">
    <citation type="submission" date="2021-04" db="EMBL/GenBank/DDBJ databases">
        <title>Molecular and phenotypic characterization and identification of bacterial isolates recovered from the Anatolian ground squirrels (Spermophilus xanthoprymnus) and which have the potential to form a new species in the Campylobacter genus.</title>
        <authorList>
            <person name="Aydin F."/>
            <person name="Abay S."/>
            <person name="Kayman T."/>
            <person name="Karakaya E."/>
            <person name="Mustak H.K."/>
            <person name="Mustak I.B."/>
            <person name="Bilgin N."/>
            <person name="Duzler A."/>
            <person name="Sahin O."/>
            <person name="Guran O."/>
            <person name="Saticioglu I.B."/>
        </authorList>
    </citation>
    <scope>NUCLEOTIDE SEQUENCE [LARGE SCALE GENOMIC DNA]</scope>
    <source>
        <strain evidence="3">faydin-G24</strain>
    </source>
</reference>
<keyword evidence="1" id="KW-0472">Membrane</keyword>
<keyword evidence="1" id="KW-0812">Transmembrane</keyword>
<dbReference type="RefSeq" id="WP_212140461.1">
    <property type="nucleotide sequence ID" value="NZ_JAGSSW010000003.1"/>
</dbReference>
<dbReference type="InterPro" id="IPR008407">
    <property type="entry name" value="Brnchd-chn_aa_trnsp_AzlD"/>
</dbReference>
<keyword evidence="1" id="KW-1133">Transmembrane helix</keyword>
<dbReference type="Pfam" id="PF05437">
    <property type="entry name" value="AzlD"/>
    <property type="match status" value="1"/>
</dbReference>
<protein>
    <submittedName>
        <fullName evidence="2">AzlD domain-containing protein</fullName>
    </submittedName>
</protein>
<feature type="transmembrane region" description="Helical" evidence="1">
    <location>
        <begin position="94"/>
        <end position="111"/>
    </location>
</feature>
<evidence type="ECO:0000256" key="1">
    <source>
        <dbReference type="SAM" id="Phobius"/>
    </source>
</evidence>
<dbReference type="PIRSF" id="PIRSF003203">
    <property type="entry name" value="AzlD"/>
    <property type="match status" value="1"/>
</dbReference>
<gene>
    <name evidence="2" type="ORF">KDD93_03815</name>
</gene>
<keyword evidence="3" id="KW-1185">Reference proteome</keyword>
<evidence type="ECO:0000313" key="3">
    <source>
        <dbReference type="Proteomes" id="UP000682951"/>
    </source>
</evidence>
<evidence type="ECO:0000313" key="2">
    <source>
        <dbReference type="EMBL" id="MBR8463701.1"/>
    </source>
</evidence>
<accession>A0ABS5HHF1</accession>
<proteinExistence type="predicted"/>